<dbReference type="PANTHER" id="PTHR36159">
    <property type="entry name" value="PROTEIN CBG23766"/>
    <property type="match status" value="1"/>
</dbReference>
<reference evidence="2" key="1">
    <citation type="submission" date="2022-08" db="UniProtKB">
        <authorList>
            <consortium name="EnsemblMetazoa"/>
        </authorList>
    </citation>
    <scope>IDENTIFICATION</scope>
    <source>
        <strain evidence="2">05x7-T-G4-1.051#20</strain>
    </source>
</reference>
<keyword evidence="3" id="KW-1185">Reference proteome</keyword>
<protein>
    <submittedName>
        <fullName evidence="2">Uncharacterized protein</fullName>
    </submittedName>
</protein>
<name>A0A8W8ME78_MAGGI</name>
<organism evidence="2 3">
    <name type="scientific">Magallana gigas</name>
    <name type="common">Pacific oyster</name>
    <name type="synonym">Crassostrea gigas</name>
    <dbReference type="NCBI Taxonomy" id="29159"/>
    <lineage>
        <taxon>Eukaryota</taxon>
        <taxon>Metazoa</taxon>
        <taxon>Spiralia</taxon>
        <taxon>Lophotrochozoa</taxon>
        <taxon>Mollusca</taxon>
        <taxon>Bivalvia</taxon>
        <taxon>Autobranchia</taxon>
        <taxon>Pteriomorphia</taxon>
        <taxon>Ostreida</taxon>
        <taxon>Ostreoidea</taxon>
        <taxon>Ostreidae</taxon>
        <taxon>Magallana</taxon>
    </lineage>
</organism>
<dbReference type="PANTHER" id="PTHR36159:SF1">
    <property type="entry name" value="RETROVIRUS-RELATED POL POLYPROTEIN FROM TRANSPOSON 412-LIKE PROTEIN"/>
    <property type="match status" value="1"/>
</dbReference>
<dbReference type="AlphaFoldDB" id="A0A8W8ME78"/>
<evidence type="ECO:0000313" key="2">
    <source>
        <dbReference type="EnsemblMetazoa" id="G33332.1:cds"/>
    </source>
</evidence>
<proteinExistence type="predicted"/>
<evidence type="ECO:0000256" key="1">
    <source>
        <dbReference type="SAM" id="MobiDB-lite"/>
    </source>
</evidence>
<sequence>MGSTYVSDPRVWKTFYQRMLDGHFRPGKYRGKQTGGGLGGMFSKKPYMISVNPHMFSKESTDQVVGKQVTPMAAVEERAKAEIKEAIKENIPHEPEKTLKTQIRQRTVKSKPTLKKKTPQKGLKRKRDTGDNIGLPAELALFTVPPNQVAVDKIYFSECRHVSSFDTEDAPIEISVPGQGNEYIDLRRSRLYVKCKIVKTDGAALASQEKTGIINLPLQTMWSQIDTYMNGKLVSLNTSYYAWKAYLKLLLSSGSDVSQSQLQSQLYYPDDDDMDNPDAYGGNNGGLNNRYAFTQISQIFDMEGPLYEDIFRTDKYLINGVDLHLKLFRNPAAFVLMSKEASPSYKLQLLDVSFKACMIKVDSGILINHAEILKDKTAKYPLTRTEVKMSTCTQGSGSFIWQNVWSNTLPTKAAFCFISLKAVNGHYEKNPFNFQNLVEEIALYVNGESMPTRPMKIDVGTNQNYVTLFVNLFEAAEKWNKDAGLEITRSQFGKGYTIYTFSLAPSDLGEEYINLVRQGNVRLEVKFAANITETLNCLAYAEFPALLEVDQSRDIKYTKV</sequence>
<accession>A0A8W8ME78</accession>
<dbReference type="EnsemblMetazoa" id="G33332.1">
    <property type="protein sequence ID" value="G33332.1:cds"/>
    <property type="gene ID" value="G33332"/>
</dbReference>
<feature type="region of interest" description="Disordered" evidence="1">
    <location>
        <begin position="93"/>
        <end position="130"/>
    </location>
</feature>
<feature type="compositionally biased region" description="Basic residues" evidence="1">
    <location>
        <begin position="106"/>
        <end position="127"/>
    </location>
</feature>
<evidence type="ECO:0000313" key="3">
    <source>
        <dbReference type="Proteomes" id="UP000005408"/>
    </source>
</evidence>
<dbReference type="Proteomes" id="UP000005408">
    <property type="component" value="Unassembled WGS sequence"/>
</dbReference>